<name>A0A9W6T5Z9_CANBO</name>
<dbReference type="EMBL" id="BSXN01002477">
    <property type="protein sequence ID" value="GME76708.1"/>
    <property type="molecule type" value="Genomic_DNA"/>
</dbReference>
<dbReference type="SUPFAM" id="SSF56815">
    <property type="entry name" value="Sec1/munc18-like (SM) proteins"/>
    <property type="match status" value="1"/>
</dbReference>
<feature type="region of interest" description="Disordered" evidence="2">
    <location>
        <begin position="197"/>
        <end position="217"/>
    </location>
</feature>
<organism evidence="3 4">
    <name type="scientific">Candida boidinii</name>
    <name type="common">Yeast</name>
    <dbReference type="NCBI Taxonomy" id="5477"/>
    <lineage>
        <taxon>Eukaryota</taxon>
        <taxon>Fungi</taxon>
        <taxon>Dikarya</taxon>
        <taxon>Ascomycota</taxon>
        <taxon>Saccharomycotina</taxon>
        <taxon>Pichiomycetes</taxon>
        <taxon>Pichiales</taxon>
        <taxon>Pichiaceae</taxon>
        <taxon>Ogataea</taxon>
        <taxon>Ogataea/Candida clade</taxon>
    </lineage>
</organism>
<feature type="region of interest" description="Disordered" evidence="2">
    <location>
        <begin position="64"/>
        <end position="86"/>
    </location>
</feature>
<dbReference type="Proteomes" id="UP001165120">
    <property type="component" value="Unassembled WGS sequence"/>
</dbReference>
<dbReference type="InterPro" id="IPR001619">
    <property type="entry name" value="Sec1-like"/>
</dbReference>
<feature type="compositionally biased region" description="Low complexity" evidence="2">
    <location>
        <begin position="17"/>
        <end position="34"/>
    </location>
</feature>
<evidence type="ECO:0000313" key="4">
    <source>
        <dbReference type="Proteomes" id="UP001165120"/>
    </source>
</evidence>
<feature type="region of interest" description="Disordered" evidence="2">
    <location>
        <begin position="17"/>
        <end position="37"/>
    </location>
</feature>
<dbReference type="InterPro" id="IPR036045">
    <property type="entry name" value="Sec1-like_sf"/>
</dbReference>
<feature type="compositionally biased region" description="Acidic residues" evidence="2">
    <location>
        <begin position="64"/>
        <end position="74"/>
    </location>
</feature>
<comment type="caution">
    <text evidence="3">The sequence shown here is derived from an EMBL/GenBank/DDBJ whole genome shotgun (WGS) entry which is preliminary data.</text>
</comment>
<sequence>MLNNSINSIDLSSALTTTDNNNNTSNNNNGNDNNIKPLSLKKNNIQAIQNFNNLNKKFKLLVEDEEDEDDDDEQGVTSPTSSNIDEQVTYPKPLRKIPLVKYKDATFTYPGYVPLFARLVESIYSRDYETGNVNGSNTNGGGYANDSRTNFKIHGWNDLTILKNEDTLQGEFLQEFTLPENKKPLYSTIQLNNSTKSNNNVSSSNIGGGVNEGKNKHSKEETKDLVFIVVIGGLTYAELSSIRFIINNKLKQTSNKQLVILTTGMVNGDKFLNSFK</sequence>
<reference evidence="3" key="1">
    <citation type="submission" date="2023-04" db="EMBL/GenBank/DDBJ databases">
        <title>Candida boidinii NBRC 10035.</title>
        <authorList>
            <person name="Ichikawa N."/>
            <person name="Sato H."/>
            <person name="Tonouchi N."/>
        </authorList>
    </citation>
    <scope>NUCLEOTIDE SEQUENCE</scope>
    <source>
        <strain evidence="3">NBRC 10035</strain>
    </source>
</reference>
<dbReference type="AlphaFoldDB" id="A0A9W6T5Z9"/>
<comment type="similarity">
    <text evidence="1">Belongs to the STXBP/unc-18/SEC1 family.</text>
</comment>
<dbReference type="Gene3D" id="3.40.50.1910">
    <property type="match status" value="1"/>
</dbReference>
<evidence type="ECO:0000313" key="3">
    <source>
        <dbReference type="EMBL" id="GME76708.1"/>
    </source>
</evidence>
<dbReference type="InterPro" id="IPR027482">
    <property type="entry name" value="Sec1-like_dom2"/>
</dbReference>
<dbReference type="GO" id="GO:0016192">
    <property type="term" value="P:vesicle-mediated transport"/>
    <property type="evidence" value="ECO:0007669"/>
    <property type="project" value="InterPro"/>
</dbReference>
<evidence type="ECO:0000256" key="2">
    <source>
        <dbReference type="SAM" id="MobiDB-lite"/>
    </source>
</evidence>
<keyword evidence="4" id="KW-1185">Reference proteome</keyword>
<feature type="compositionally biased region" description="Polar residues" evidence="2">
    <location>
        <begin position="75"/>
        <end position="86"/>
    </location>
</feature>
<proteinExistence type="inferred from homology"/>
<dbReference type="Pfam" id="PF00995">
    <property type="entry name" value="Sec1"/>
    <property type="match status" value="1"/>
</dbReference>
<gene>
    <name evidence="3" type="ORF">Cboi02_000528100</name>
</gene>
<accession>A0A9W6T5Z9</accession>
<evidence type="ECO:0000256" key="1">
    <source>
        <dbReference type="ARBA" id="ARBA00009884"/>
    </source>
</evidence>
<protein>
    <submittedName>
        <fullName evidence="3">Unnamed protein product</fullName>
    </submittedName>
</protein>